<dbReference type="EnsemblBacteria" id="AAS95098">
    <property type="protein sequence ID" value="AAS95098"/>
    <property type="gene ID" value="DVU_0617"/>
</dbReference>
<evidence type="ECO:0000313" key="2">
    <source>
        <dbReference type="Proteomes" id="UP000002194"/>
    </source>
</evidence>
<dbReference type="RefSeq" id="WP_010937920.1">
    <property type="nucleotide sequence ID" value="NC_002937.3"/>
</dbReference>
<dbReference type="AlphaFoldDB" id="Q72EG1"/>
<dbReference type="PATRIC" id="fig|882.5.peg.577"/>
<dbReference type="EMBL" id="AE017285">
    <property type="protein sequence ID" value="AAS95098.1"/>
    <property type="molecule type" value="Genomic_DNA"/>
</dbReference>
<dbReference type="KEGG" id="dvu:DVU_0617"/>
<dbReference type="STRING" id="882.DVU_0617"/>
<keyword evidence="2" id="KW-1185">Reference proteome</keyword>
<dbReference type="OrthoDB" id="5465417at2"/>
<gene>
    <name evidence="1" type="ordered locus">DVU_0617</name>
</gene>
<name>Q72EG1_NITV2</name>
<proteinExistence type="predicted"/>
<protein>
    <submittedName>
        <fullName evidence="1">Uncharacterized protein</fullName>
    </submittedName>
</protein>
<reference evidence="1 2" key="1">
    <citation type="journal article" date="2004" name="Nat. Biotechnol.">
        <title>The genome sequence of the anaerobic, sulfate-reducing bacterium Desulfovibrio vulgaris Hildenborough.</title>
        <authorList>
            <person name="Heidelberg J.F."/>
            <person name="Seshadri R."/>
            <person name="Haveman S.A."/>
            <person name="Hemme C.L."/>
            <person name="Paulsen I.T."/>
            <person name="Kolonay J.F."/>
            <person name="Eisen J.A."/>
            <person name="Ward N."/>
            <person name="Methe B."/>
            <person name="Brinkac L.M."/>
            <person name="Daugherty S.C."/>
            <person name="Deboy R.T."/>
            <person name="Dodson R.J."/>
            <person name="Durkin A.S."/>
            <person name="Madupu R."/>
            <person name="Nelson W.C."/>
            <person name="Sullivan S.A."/>
            <person name="Fouts D."/>
            <person name="Haft D.H."/>
            <person name="Selengut J."/>
            <person name="Peterson J.D."/>
            <person name="Davidsen T.M."/>
            <person name="Zafar N."/>
            <person name="Zhou L."/>
            <person name="Radune D."/>
            <person name="Dimitrov G."/>
            <person name="Hance M."/>
            <person name="Tran K."/>
            <person name="Khouri H."/>
            <person name="Gill J."/>
            <person name="Utterback T.R."/>
            <person name="Feldblyum T.V."/>
            <person name="Wall J.D."/>
            <person name="Voordouw G."/>
            <person name="Fraser C.M."/>
        </authorList>
    </citation>
    <scope>NUCLEOTIDE SEQUENCE [LARGE SCALE GENOMIC DNA]</scope>
    <source>
        <strain evidence="2">ATCC 29579 / DSM 644 / NCIMB 8303 / VKM B-1760 / Hildenborough</strain>
    </source>
</reference>
<dbReference type="HOGENOM" id="CLU_2355220_0_0_7"/>
<dbReference type="PaxDb" id="882-DVU_0617"/>
<evidence type="ECO:0000313" key="1">
    <source>
        <dbReference type="EMBL" id="AAS95098.1"/>
    </source>
</evidence>
<organism evidence="1 2">
    <name type="scientific">Nitratidesulfovibrio vulgaris (strain ATCC 29579 / DSM 644 / CCUG 34227 / NCIMB 8303 / VKM B-1760 / Hildenborough)</name>
    <name type="common">Desulfovibrio vulgaris</name>
    <dbReference type="NCBI Taxonomy" id="882"/>
    <lineage>
        <taxon>Bacteria</taxon>
        <taxon>Pseudomonadati</taxon>
        <taxon>Thermodesulfobacteriota</taxon>
        <taxon>Desulfovibrionia</taxon>
        <taxon>Desulfovibrionales</taxon>
        <taxon>Desulfovibrionaceae</taxon>
        <taxon>Nitratidesulfovibrio</taxon>
    </lineage>
</organism>
<accession>Q72EG1</accession>
<sequence>MPQTIAAQDGLATVTGYILPEGWADDYSVSSVLIADNSEQEFIVGNLGDYPELVRLCRCKVAATGYIYSRQGKTYFDLATYVVVEGDTAKEQRHDA</sequence>
<dbReference type="Proteomes" id="UP000002194">
    <property type="component" value="Chromosome"/>
</dbReference>